<evidence type="ECO:0000313" key="3">
    <source>
        <dbReference type="Proteomes" id="UP000559256"/>
    </source>
</evidence>
<evidence type="ECO:0000313" key="2">
    <source>
        <dbReference type="EMBL" id="KAF5352074.1"/>
    </source>
</evidence>
<feature type="compositionally biased region" description="Polar residues" evidence="1">
    <location>
        <begin position="156"/>
        <end position="166"/>
    </location>
</feature>
<gene>
    <name evidence="2" type="ORF">D9758_009444</name>
</gene>
<dbReference type="EMBL" id="JAACJM010000068">
    <property type="protein sequence ID" value="KAF5352074.1"/>
    <property type="molecule type" value="Genomic_DNA"/>
</dbReference>
<reference evidence="2 3" key="1">
    <citation type="journal article" date="2020" name="ISME J.">
        <title>Uncovering the hidden diversity of litter-decomposition mechanisms in mushroom-forming fungi.</title>
        <authorList>
            <person name="Floudas D."/>
            <person name="Bentzer J."/>
            <person name="Ahren D."/>
            <person name="Johansson T."/>
            <person name="Persson P."/>
            <person name="Tunlid A."/>
        </authorList>
    </citation>
    <scope>NUCLEOTIDE SEQUENCE [LARGE SCALE GENOMIC DNA]</scope>
    <source>
        <strain evidence="2 3">CBS 291.85</strain>
    </source>
</reference>
<dbReference type="Proteomes" id="UP000559256">
    <property type="component" value="Unassembled WGS sequence"/>
</dbReference>
<feature type="compositionally biased region" description="Basic residues" evidence="1">
    <location>
        <begin position="436"/>
        <end position="454"/>
    </location>
</feature>
<feature type="region of interest" description="Disordered" evidence="1">
    <location>
        <begin position="109"/>
        <end position="141"/>
    </location>
</feature>
<feature type="compositionally biased region" description="Polar residues" evidence="1">
    <location>
        <begin position="109"/>
        <end position="123"/>
    </location>
</feature>
<comment type="caution">
    <text evidence="2">The sequence shown here is derived from an EMBL/GenBank/DDBJ whole genome shotgun (WGS) entry which is preliminary data.</text>
</comment>
<protein>
    <submittedName>
        <fullName evidence="2">Uncharacterized protein</fullName>
    </submittedName>
</protein>
<feature type="region of interest" description="Disordered" evidence="1">
    <location>
        <begin position="291"/>
        <end position="312"/>
    </location>
</feature>
<feature type="region of interest" description="Disordered" evidence="1">
    <location>
        <begin position="156"/>
        <end position="221"/>
    </location>
</feature>
<evidence type="ECO:0000256" key="1">
    <source>
        <dbReference type="SAM" id="MobiDB-lite"/>
    </source>
</evidence>
<proteinExistence type="predicted"/>
<keyword evidence="3" id="KW-1185">Reference proteome</keyword>
<name>A0A8H5D2U9_9AGAR</name>
<dbReference type="AlphaFoldDB" id="A0A8H5D2U9"/>
<organism evidence="2 3">
    <name type="scientific">Tetrapyrgos nigripes</name>
    <dbReference type="NCBI Taxonomy" id="182062"/>
    <lineage>
        <taxon>Eukaryota</taxon>
        <taxon>Fungi</taxon>
        <taxon>Dikarya</taxon>
        <taxon>Basidiomycota</taxon>
        <taxon>Agaricomycotina</taxon>
        <taxon>Agaricomycetes</taxon>
        <taxon>Agaricomycetidae</taxon>
        <taxon>Agaricales</taxon>
        <taxon>Marasmiineae</taxon>
        <taxon>Marasmiaceae</taxon>
        <taxon>Tetrapyrgos</taxon>
    </lineage>
</organism>
<sequence length="454" mass="50624">MRHRARSKTVLKDHNSREIMDELYRQAVHLYNAEHQLDAVLPEGRKKPLSLHGVCKEIAYLYHKETNKHPPETLKKATLFRLLNERIRRSQSTAERGWLLKGEESLDISFQSNSTSTVSTESRASVKEEIPLQHPTSRRPSSFDVELFAPSFYTSSRLSTRESSAGPSAAPRPFVSRRTGGPRDSTEPPDAPLPRGSCPRDSREPPDARPPKEEEDDVQLLVDTTCPPAVKDELVDFEMEADQLGEGSNTGPASNVDAVFEERAGSSGTFITDTVGSGCSGDVNRNVRVKDEPGLDLPMPLPPSSQPSESRWPRYGIRRMSRTDETALKEAVDWKQRGIGGPGQKADKRKRTLPQTTGFYCCCSSNTAAAASSFHADSPKTKRHTVYNVWTVKISQTSGSFHSSSSYTDSSRTERCTVCHVWTARLQTKETQNKKTQTKKPQTKRSQTKGHTRI</sequence>
<feature type="region of interest" description="Disordered" evidence="1">
    <location>
        <begin position="429"/>
        <end position="454"/>
    </location>
</feature>
<accession>A0A8H5D2U9</accession>
<feature type="compositionally biased region" description="Basic and acidic residues" evidence="1">
    <location>
        <begin position="198"/>
        <end position="212"/>
    </location>
</feature>